<accession>A0AAV7VE33</accession>
<evidence type="ECO:0000313" key="1">
    <source>
        <dbReference type="EMBL" id="KAJ1198422.1"/>
    </source>
</evidence>
<name>A0AAV7VE33_PLEWA</name>
<protein>
    <submittedName>
        <fullName evidence="1">Uncharacterized protein</fullName>
    </submittedName>
</protein>
<dbReference type="EMBL" id="JANPWB010000003">
    <property type="protein sequence ID" value="KAJ1198422.1"/>
    <property type="molecule type" value="Genomic_DNA"/>
</dbReference>
<sequence length="76" mass="7973">MAWPPARWPSQCEALPGLGPFHRLTIRTGAIAGVGPAFRALETAGATLIPAAGLCEGQSRCSADRRQRGLATWCGL</sequence>
<dbReference type="Proteomes" id="UP001066276">
    <property type="component" value="Chromosome 2_1"/>
</dbReference>
<reference evidence="1" key="1">
    <citation type="journal article" date="2022" name="bioRxiv">
        <title>Sequencing and chromosome-scale assembly of the giantPleurodeles waltlgenome.</title>
        <authorList>
            <person name="Brown T."/>
            <person name="Elewa A."/>
            <person name="Iarovenko S."/>
            <person name="Subramanian E."/>
            <person name="Araus A.J."/>
            <person name="Petzold A."/>
            <person name="Susuki M."/>
            <person name="Suzuki K.-i.T."/>
            <person name="Hayashi T."/>
            <person name="Toyoda A."/>
            <person name="Oliveira C."/>
            <person name="Osipova E."/>
            <person name="Leigh N.D."/>
            <person name="Simon A."/>
            <person name="Yun M.H."/>
        </authorList>
    </citation>
    <scope>NUCLEOTIDE SEQUENCE</scope>
    <source>
        <strain evidence="1">20211129_DDA</strain>
        <tissue evidence="1">Liver</tissue>
    </source>
</reference>
<keyword evidence="2" id="KW-1185">Reference proteome</keyword>
<comment type="caution">
    <text evidence="1">The sequence shown here is derived from an EMBL/GenBank/DDBJ whole genome shotgun (WGS) entry which is preliminary data.</text>
</comment>
<dbReference type="AlphaFoldDB" id="A0AAV7VE33"/>
<evidence type="ECO:0000313" key="2">
    <source>
        <dbReference type="Proteomes" id="UP001066276"/>
    </source>
</evidence>
<organism evidence="1 2">
    <name type="scientific">Pleurodeles waltl</name>
    <name type="common">Iberian ribbed newt</name>
    <dbReference type="NCBI Taxonomy" id="8319"/>
    <lineage>
        <taxon>Eukaryota</taxon>
        <taxon>Metazoa</taxon>
        <taxon>Chordata</taxon>
        <taxon>Craniata</taxon>
        <taxon>Vertebrata</taxon>
        <taxon>Euteleostomi</taxon>
        <taxon>Amphibia</taxon>
        <taxon>Batrachia</taxon>
        <taxon>Caudata</taxon>
        <taxon>Salamandroidea</taxon>
        <taxon>Salamandridae</taxon>
        <taxon>Pleurodelinae</taxon>
        <taxon>Pleurodeles</taxon>
    </lineage>
</organism>
<proteinExistence type="predicted"/>
<gene>
    <name evidence="1" type="ORF">NDU88_002263</name>
</gene>